<dbReference type="EMBL" id="RAXV01000004">
    <property type="protein sequence ID" value="RKG33536.1"/>
    <property type="molecule type" value="Genomic_DNA"/>
</dbReference>
<feature type="domain" description="AMP-dependent synthetase/ligase" evidence="15">
    <location>
        <begin position="31"/>
        <end position="424"/>
    </location>
</feature>
<dbReference type="EC" id="6.2.1.3" evidence="12"/>
<dbReference type="RefSeq" id="WP_120401524.1">
    <property type="nucleotide sequence ID" value="NZ_RAXV01000004.1"/>
</dbReference>
<evidence type="ECO:0000256" key="13">
    <source>
        <dbReference type="ARBA" id="ARBA00039545"/>
    </source>
</evidence>
<evidence type="ECO:0000256" key="3">
    <source>
        <dbReference type="ARBA" id="ARBA00005005"/>
    </source>
</evidence>
<dbReference type="OrthoDB" id="9803968at2"/>
<gene>
    <name evidence="17" type="ORF">D7V32_03465</name>
</gene>
<comment type="cofactor">
    <cofactor evidence="1">
        <name>Mg(2+)</name>
        <dbReference type="ChEBI" id="CHEBI:18420"/>
    </cofactor>
</comment>
<evidence type="ECO:0000256" key="7">
    <source>
        <dbReference type="ARBA" id="ARBA00022832"/>
    </source>
</evidence>
<comment type="similarity">
    <text evidence="4">Belongs to the ATP-dependent AMP-binding enzyme family.</text>
</comment>
<dbReference type="GO" id="GO:0016020">
    <property type="term" value="C:membrane"/>
    <property type="evidence" value="ECO:0007669"/>
    <property type="project" value="UniProtKB-SubCell"/>
</dbReference>
<comment type="caution">
    <text evidence="17">The sequence shown here is derived from an EMBL/GenBank/DDBJ whole genome shotgun (WGS) entry which is preliminary data.</text>
</comment>
<comment type="pathway">
    <text evidence="3">Lipid metabolism; fatty acid beta-oxidation.</text>
</comment>
<dbReference type="InterPro" id="IPR045851">
    <property type="entry name" value="AMP-bd_C_sf"/>
</dbReference>
<evidence type="ECO:0000256" key="2">
    <source>
        <dbReference type="ARBA" id="ARBA00004170"/>
    </source>
</evidence>
<evidence type="ECO:0000256" key="10">
    <source>
        <dbReference type="ARBA" id="ARBA00023098"/>
    </source>
</evidence>
<evidence type="ECO:0000256" key="4">
    <source>
        <dbReference type="ARBA" id="ARBA00006432"/>
    </source>
</evidence>
<evidence type="ECO:0000256" key="1">
    <source>
        <dbReference type="ARBA" id="ARBA00001946"/>
    </source>
</evidence>
<dbReference type="PANTHER" id="PTHR43767">
    <property type="entry name" value="LONG-CHAIN-FATTY-ACID--COA LIGASE"/>
    <property type="match status" value="1"/>
</dbReference>
<dbReference type="InterPro" id="IPR042099">
    <property type="entry name" value="ANL_N_sf"/>
</dbReference>
<feature type="domain" description="AMP-binding enzyme C-terminal" evidence="16">
    <location>
        <begin position="474"/>
        <end position="548"/>
    </location>
</feature>
<dbReference type="PROSITE" id="PS00455">
    <property type="entry name" value="AMP_BINDING"/>
    <property type="match status" value="1"/>
</dbReference>
<keyword evidence="10" id="KW-0443">Lipid metabolism</keyword>
<dbReference type="InterPro" id="IPR000873">
    <property type="entry name" value="AMP-dep_synth/lig_dom"/>
</dbReference>
<keyword evidence="5 17" id="KW-0436">Ligase</keyword>
<dbReference type="Pfam" id="PF13193">
    <property type="entry name" value="AMP-binding_C"/>
    <property type="match status" value="1"/>
</dbReference>
<name>A0A3A8EJ82_9GAMM</name>
<dbReference type="CDD" id="cd05936">
    <property type="entry name" value="FC-FACS_FadD_like"/>
    <property type="match status" value="1"/>
</dbReference>
<dbReference type="Proteomes" id="UP000282388">
    <property type="component" value="Unassembled WGS sequence"/>
</dbReference>
<evidence type="ECO:0000256" key="12">
    <source>
        <dbReference type="ARBA" id="ARBA00026121"/>
    </source>
</evidence>
<evidence type="ECO:0000256" key="5">
    <source>
        <dbReference type="ARBA" id="ARBA00022598"/>
    </source>
</evidence>
<evidence type="ECO:0000259" key="16">
    <source>
        <dbReference type="Pfam" id="PF13193"/>
    </source>
</evidence>
<evidence type="ECO:0000313" key="17">
    <source>
        <dbReference type="EMBL" id="RKG33536.1"/>
    </source>
</evidence>
<protein>
    <recommendedName>
        <fullName evidence="13">Long-chain-fatty-acid--CoA ligase</fullName>
        <ecNumber evidence="12">6.2.1.3</ecNumber>
    </recommendedName>
    <alternativeName>
        <fullName evidence="14">Long-chain acyl-CoA synthetase</fullName>
    </alternativeName>
</protein>
<evidence type="ECO:0000259" key="15">
    <source>
        <dbReference type="Pfam" id="PF00501"/>
    </source>
</evidence>
<organism evidence="17 18">
    <name type="scientific">Acinetobacter tianfuensis</name>
    <dbReference type="NCBI Taxonomy" id="2419603"/>
    <lineage>
        <taxon>Bacteria</taxon>
        <taxon>Pseudomonadati</taxon>
        <taxon>Pseudomonadota</taxon>
        <taxon>Gammaproteobacteria</taxon>
        <taxon>Moraxellales</taxon>
        <taxon>Moraxellaceae</taxon>
        <taxon>Acinetobacter</taxon>
    </lineage>
</organism>
<evidence type="ECO:0000256" key="9">
    <source>
        <dbReference type="ARBA" id="ARBA00022842"/>
    </source>
</evidence>
<dbReference type="FunFam" id="3.30.300.30:FF:000006">
    <property type="entry name" value="Long-chain-fatty-acid--CoA ligase FadD"/>
    <property type="match status" value="1"/>
</dbReference>
<evidence type="ECO:0000256" key="11">
    <source>
        <dbReference type="ARBA" id="ARBA00023136"/>
    </source>
</evidence>
<keyword evidence="8" id="KW-0067">ATP-binding</keyword>
<evidence type="ECO:0000256" key="6">
    <source>
        <dbReference type="ARBA" id="ARBA00022741"/>
    </source>
</evidence>
<accession>A0A3A8EJ82</accession>
<keyword evidence="18" id="KW-1185">Reference proteome</keyword>
<dbReference type="InterPro" id="IPR050237">
    <property type="entry name" value="ATP-dep_AMP-bd_enzyme"/>
</dbReference>
<dbReference type="AlphaFoldDB" id="A0A3A8EJ82"/>
<dbReference type="GO" id="GO:0004467">
    <property type="term" value="F:long-chain fatty acid-CoA ligase activity"/>
    <property type="evidence" value="ECO:0007669"/>
    <property type="project" value="UniProtKB-EC"/>
</dbReference>
<keyword evidence="7" id="KW-0276">Fatty acid metabolism</keyword>
<keyword evidence="9" id="KW-0460">Magnesium</keyword>
<reference evidence="17 18" key="1">
    <citation type="submission" date="2018-09" db="EMBL/GenBank/DDBJ databases">
        <title>The draft genome of Acinetobacter spp. strains.</title>
        <authorList>
            <person name="Qin J."/>
            <person name="Feng Y."/>
            <person name="Zong Z."/>
        </authorList>
    </citation>
    <scope>NUCLEOTIDE SEQUENCE [LARGE SCALE GENOMIC DNA]</scope>
    <source>
        <strain evidence="17 18">WCHAc060012</strain>
    </source>
</reference>
<sequence>MEKIWFAEYAKTGIPETVELPPENTSLIDVFERNFQKFGSREAFIFMDKVLTFEQLDEASRKFAAYLQSLGLPKGSRVAVMMPNVLQYPIVALGVFRAGLVLVNVNPLYTARELEHQLNDSGSEVLVIVENFASVYQAIIGKTPVKHVVVASVGDMLGALKGTLVNFVLRSVRKQIPAWNIPGHIRFNAAMSKANINSYKRPSVSLSDTAVLQYTGGTTGVSKGAELTHRNLVANMFQCDGIFQSKFGQQDGAADDRIFCALPLYHIFAFMVCALYGMYKGQANVLIPNPRDLPAVIKELRKYQPTFFPAVNTLFNALVNNEEFKQLDHSKMKMAMGGGMAVLPSTAEAWKKVTGTNIIEGYGLSETSPVATANPPASMEFSGTIGIPLPLTEVAILDDAGNEVALGEQGEISIRGPQVMKGYWNRPDETEKVMCNGFFRTGDIGVMDARGYVKIVDRKKDMILVSGFNVYPAEIEEVIAKHPKVLEVAAIGVPDEKSGEVPKLFVVKKDQSLTTEEILAYAKENLTGYKRPRYVEFMDDLPKSNVGKILRKDLRKTA</sequence>
<dbReference type="FunFam" id="3.40.50.12780:FF:000003">
    <property type="entry name" value="Long-chain-fatty-acid--CoA ligase FadD"/>
    <property type="match status" value="1"/>
</dbReference>
<dbReference type="GO" id="GO:0005524">
    <property type="term" value="F:ATP binding"/>
    <property type="evidence" value="ECO:0007669"/>
    <property type="project" value="UniProtKB-KW"/>
</dbReference>
<evidence type="ECO:0000256" key="14">
    <source>
        <dbReference type="ARBA" id="ARBA00042773"/>
    </source>
</evidence>
<dbReference type="Pfam" id="PF00501">
    <property type="entry name" value="AMP-binding"/>
    <property type="match status" value="1"/>
</dbReference>
<evidence type="ECO:0000256" key="8">
    <source>
        <dbReference type="ARBA" id="ARBA00022840"/>
    </source>
</evidence>
<dbReference type="Gene3D" id="3.40.50.12780">
    <property type="entry name" value="N-terminal domain of ligase-like"/>
    <property type="match status" value="1"/>
</dbReference>
<keyword evidence="6" id="KW-0547">Nucleotide-binding</keyword>
<dbReference type="InterPro" id="IPR020845">
    <property type="entry name" value="AMP-binding_CS"/>
</dbReference>
<evidence type="ECO:0000313" key="18">
    <source>
        <dbReference type="Proteomes" id="UP000282388"/>
    </source>
</evidence>
<dbReference type="SUPFAM" id="SSF56801">
    <property type="entry name" value="Acetyl-CoA synthetase-like"/>
    <property type="match status" value="1"/>
</dbReference>
<keyword evidence="11" id="KW-0472">Membrane</keyword>
<comment type="subcellular location">
    <subcellularLocation>
        <location evidence="2">Membrane</location>
        <topology evidence="2">Peripheral membrane protein</topology>
    </subcellularLocation>
</comment>
<dbReference type="PANTHER" id="PTHR43767:SF8">
    <property type="entry name" value="LONG-CHAIN-FATTY-ACID--COA LIGASE"/>
    <property type="match status" value="1"/>
</dbReference>
<proteinExistence type="inferred from homology"/>
<dbReference type="InterPro" id="IPR025110">
    <property type="entry name" value="AMP-bd_C"/>
</dbReference>
<dbReference type="Gene3D" id="3.30.300.30">
    <property type="match status" value="1"/>
</dbReference>